<reference evidence="1 2" key="1">
    <citation type="submission" date="2018-01" db="EMBL/GenBank/DDBJ databases">
        <title>The whole genome sequencing and assembly of Paenibacillus chitinolyticus KCCM 41400 strain.</title>
        <authorList>
            <person name="Kim J.-Y."/>
            <person name="Park M.-K."/>
            <person name="Lee Y.-J."/>
            <person name="Yi H."/>
            <person name="Bahn Y.-S."/>
            <person name="Kim J.F."/>
            <person name="Lee D.-W."/>
        </authorList>
    </citation>
    <scope>NUCLEOTIDE SEQUENCE [LARGE SCALE GENOMIC DNA]</scope>
    <source>
        <strain evidence="1 2">KCCM 41400</strain>
    </source>
</reference>
<evidence type="ECO:0000313" key="2">
    <source>
        <dbReference type="Proteomes" id="UP000288943"/>
    </source>
</evidence>
<sequence>MTFLITNFVIFVAAVLSVDWLTHIIMTRDFTNQYGWGNYNNFIKEFNKYTWSRENWTDGKSLWDRQNNCKFFASIIEFESKGMVLSSPISLWRAKKYVRKYYKETLGFSRRIKWQ</sequence>
<protein>
    <submittedName>
        <fullName evidence="1">Uncharacterized protein</fullName>
    </submittedName>
</protein>
<name>A0A410WWX0_9BACL</name>
<dbReference type="KEGG" id="pchi:PC41400_15010"/>
<accession>A0A410WWX0</accession>
<evidence type="ECO:0000313" key="1">
    <source>
        <dbReference type="EMBL" id="QAV18915.1"/>
    </source>
</evidence>
<dbReference type="EMBL" id="CP026520">
    <property type="protein sequence ID" value="QAV18915.1"/>
    <property type="molecule type" value="Genomic_DNA"/>
</dbReference>
<dbReference type="Proteomes" id="UP000288943">
    <property type="component" value="Chromosome"/>
</dbReference>
<dbReference type="OrthoDB" id="9932898at2"/>
<proteinExistence type="predicted"/>
<gene>
    <name evidence="1" type="ORF">PC41400_15010</name>
</gene>
<organism evidence="1 2">
    <name type="scientific">Paenibacillus chitinolyticus</name>
    <dbReference type="NCBI Taxonomy" id="79263"/>
    <lineage>
        <taxon>Bacteria</taxon>
        <taxon>Bacillati</taxon>
        <taxon>Bacillota</taxon>
        <taxon>Bacilli</taxon>
        <taxon>Bacillales</taxon>
        <taxon>Paenibacillaceae</taxon>
        <taxon>Paenibacillus</taxon>
    </lineage>
</organism>
<dbReference type="AlphaFoldDB" id="A0A410WWX0"/>